<dbReference type="RefSeq" id="WP_378113029.1">
    <property type="nucleotide sequence ID" value="NZ_JBHSNC010000051.1"/>
</dbReference>
<sequence>MRYVIAITGVLAFALTIATNRKAKSPSPAIATVIAYSLAIFLDTWYALRLPLPSVGRWVIWFSNPMADAVGKWLK</sequence>
<evidence type="ECO:0000256" key="1">
    <source>
        <dbReference type="SAM" id="Phobius"/>
    </source>
</evidence>
<comment type="caution">
    <text evidence="2">The sequence shown here is derived from an EMBL/GenBank/DDBJ whole genome shotgun (WGS) entry which is preliminary data.</text>
</comment>
<accession>A0ABW0R432</accession>
<evidence type="ECO:0000313" key="2">
    <source>
        <dbReference type="EMBL" id="MFC5531085.1"/>
    </source>
</evidence>
<proteinExistence type="predicted"/>
<keyword evidence="1" id="KW-0472">Membrane</keyword>
<evidence type="ECO:0008006" key="4">
    <source>
        <dbReference type="Google" id="ProtNLM"/>
    </source>
</evidence>
<keyword evidence="3" id="KW-1185">Reference proteome</keyword>
<protein>
    <recommendedName>
        <fullName evidence="4">Holin</fullName>
    </recommendedName>
</protein>
<reference evidence="3" key="1">
    <citation type="journal article" date="2019" name="Int. J. Syst. Evol. Microbiol.">
        <title>The Global Catalogue of Microorganisms (GCM) 10K type strain sequencing project: providing services to taxonomists for standard genome sequencing and annotation.</title>
        <authorList>
            <consortium name="The Broad Institute Genomics Platform"/>
            <consortium name="The Broad Institute Genome Sequencing Center for Infectious Disease"/>
            <person name="Wu L."/>
            <person name="Ma J."/>
        </authorList>
    </citation>
    <scope>NUCLEOTIDE SEQUENCE [LARGE SCALE GENOMIC DNA]</scope>
    <source>
        <strain evidence="3">CGMCC 1.18578</strain>
    </source>
</reference>
<feature type="transmembrane region" description="Helical" evidence="1">
    <location>
        <begin position="30"/>
        <end position="48"/>
    </location>
</feature>
<keyword evidence="1" id="KW-0812">Transmembrane</keyword>
<gene>
    <name evidence="2" type="ORF">ACFPQ4_16830</name>
</gene>
<name>A0ABW0R432_9BACL</name>
<organism evidence="2 3">
    <name type="scientific">Cohnella yongneupensis</name>
    <dbReference type="NCBI Taxonomy" id="425006"/>
    <lineage>
        <taxon>Bacteria</taxon>
        <taxon>Bacillati</taxon>
        <taxon>Bacillota</taxon>
        <taxon>Bacilli</taxon>
        <taxon>Bacillales</taxon>
        <taxon>Paenibacillaceae</taxon>
        <taxon>Cohnella</taxon>
    </lineage>
</organism>
<dbReference type="EMBL" id="JBHSNC010000051">
    <property type="protein sequence ID" value="MFC5531085.1"/>
    <property type="molecule type" value="Genomic_DNA"/>
</dbReference>
<dbReference type="Proteomes" id="UP001596108">
    <property type="component" value="Unassembled WGS sequence"/>
</dbReference>
<evidence type="ECO:0000313" key="3">
    <source>
        <dbReference type="Proteomes" id="UP001596108"/>
    </source>
</evidence>
<keyword evidence="1" id="KW-1133">Transmembrane helix</keyword>